<comment type="caution">
    <text evidence="1">The sequence shown here is derived from an EMBL/GenBank/DDBJ whole genome shotgun (WGS) entry which is preliminary data.</text>
</comment>
<evidence type="ECO:0000313" key="2">
    <source>
        <dbReference type="Proteomes" id="UP000232688"/>
    </source>
</evidence>
<protein>
    <submittedName>
        <fullName evidence="1">Uncharacterized protein</fullName>
    </submittedName>
</protein>
<reference evidence="1 2" key="2">
    <citation type="submission" date="2017-10" db="EMBL/GenBank/DDBJ databases">
        <title>Genome analyses suggest a sexual origin of heterokaryosis in a supposedly ancient asexual fungus.</title>
        <authorList>
            <person name="Corradi N."/>
            <person name="Sedzielewska K."/>
            <person name="Noel J."/>
            <person name="Charron P."/>
            <person name="Farinelli L."/>
            <person name="Marton T."/>
            <person name="Kruger M."/>
            <person name="Pelin A."/>
            <person name="Brachmann A."/>
            <person name="Corradi N."/>
        </authorList>
    </citation>
    <scope>NUCLEOTIDE SEQUENCE [LARGE SCALE GENOMIC DNA]</scope>
    <source>
        <strain evidence="1 2">A1</strain>
    </source>
</reference>
<accession>A0A2N0QZT7</accession>
<dbReference type="VEuPathDB" id="FungiDB:RhiirA1_473804"/>
<dbReference type="AlphaFoldDB" id="A0A2N0QZT7"/>
<dbReference type="VEuPathDB" id="FungiDB:RhiirFUN_019962"/>
<reference evidence="1 2" key="1">
    <citation type="submission" date="2017-10" db="EMBL/GenBank/DDBJ databases">
        <title>Extensive intraspecific genome diversity in a model arbuscular mycorrhizal fungus.</title>
        <authorList>
            <person name="Chen E.C.H."/>
            <person name="Morin E."/>
            <person name="Baudet D."/>
            <person name="Noel J."/>
            <person name="Ndikumana S."/>
            <person name="Charron P."/>
            <person name="St-Onge C."/>
            <person name="Giorgi J."/>
            <person name="Grigoriev I.V."/>
            <person name="Roux C."/>
            <person name="Martin F.M."/>
            <person name="Corradi N."/>
        </authorList>
    </citation>
    <scope>NUCLEOTIDE SEQUENCE [LARGE SCALE GENOMIC DNA]</scope>
    <source>
        <strain evidence="1 2">A1</strain>
    </source>
</reference>
<name>A0A2N0QZT7_9GLOM</name>
<dbReference type="EMBL" id="LLXH01002102">
    <property type="protein sequence ID" value="PKC56575.1"/>
    <property type="molecule type" value="Genomic_DNA"/>
</dbReference>
<dbReference type="Proteomes" id="UP000232688">
    <property type="component" value="Unassembled WGS sequence"/>
</dbReference>
<sequence length="104" mass="11649">MYPEFLQAFANSSIPYFAIDIGQCLKICDDSVRPRHFLGADNEDGIEAILSACKGHSLHEIIDGNKPLHPVIDFDLPKDILDTITPKLLDNQIKTHLFIFQLSA</sequence>
<organism evidence="1 2">
    <name type="scientific">Rhizophagus irregularis</name>
    <dbReference type="NCBI Taxonomy" id="588596"/>
    <lineage>
        <taxon>Eukaryota</taxon>
        <taxon>Fungi</taxon>
        <taxon>Fungi incertae sedis</taxon>
        <taxon>Mucoromycota</taxon>
        <taxon>Glomeromycotina</taxon>
        <taxon>Glomeromycetes</taxon>
        <taxon>Glomerales</taxon>
        <taxon>Glomeraceae</taxon>
        <taxon>Rhizophagus</taxon>
    </lineage>
</organism>
<proteinExistence type="predicted"/>
<gene>
    <name evidence="1" type="ORF">RhiirA1_473804</name>
</gene>
<evidence type="ECO:0000313" key="1">
    <source>
        <dbReference type="EMBL" id="PKC56575.1"/>
    </source>
</evidence>